<name>A0ABV8LTX1_9ACTN</name>
<reference evidence="2" key="1">
    <citation type="journal article" date="2019" name="Int. J. Syst. Evol. Microbiol.">
        <title>The Global Catalogue of Microorganisms (GCM) 10K type strain sequencing project: providing services to taxonomists for standard genome sequencing and annotation.</title>
        <authorList>
            <consortium name="The Broad Institute Genomics Platform"/>
            <consortium name="The Broad Institute Genome Sequencing Center for Infectious Disease"/>
            <person name="Wu L."/>
            <person name="Ma J."/>
        </authorList>
    </citation>
    <scope>NUCLEOTIDE SEQUENCE [LARGE SCALE GENOMIC DNA]</scope>
    <source>
        <strain evidence="2">CGMCC 4.7289</strain>
    </source>
</reference>
<evidence type="ECO:0000313" key="1">
    <source>
        <dbReference type="EMBL" id="MFC4133857.1"/>
    </source>
</evidence>
<evidence type="ECO:0000313" key="2">
    <source>
        <dbReference type="Proteomes" id="UP001595816"/>
    </source>
</evidence>
<proteinExistence type="predicted"/>
<organism evidence="1 2">
    <name type="scientific">Hamadaea flava</name>
    <dbReference type="NCBI Taxonomy" id="1742688"/>
    <lineage>
        <taxon>Bacteria</taxon>
        <taxon>Bacillati</taxon>
        <taxon>Actinomycetota</taxon>
        <taxon>Actinomycetes</taxon>
        <taxon>Micromonosporales</taxon>
        <taxon>Micromonosporaceae</taxon>
        <taxon>Hamadaea</taxon>
    </lineage>
</organism>
<keyword evidence="2" id="KW-1185">Reference proteome</keyword>
<protein>
    <submittedName>
        <fullName evidence="1">Transcriptional regulator</fullName>
    </submittedName>
</protein>
<dbReference type="RefSeq" id="WP_253761943.1">
    <property type="nucleotide sequence ID" value="NZ_JAMZDZ010000001.1"/>
</dbReference>
<accession>A0ABV8LTX1</accession>
<gene>
    <name evidence="1" type="ORF">ACFOZ4_24860</name>
</gene>
<dbReference type="Proteomes" id="UP001595816">
    <property type="component" value="Unassembled WGS sequence"/>
</dbReference>
<comment type="caution">
    <text evidence="1">The sequence shown here is derived from an EMBL/GenBank/DDBJ whole genome shotgun (WGS) entry which is preliminary data.</text>
</comment>
<sequence length="210" mass="23021">MSHDSAPDLLVLHAVRILGYADAPAIAARYALDEALTQELLGDAEAYGWVTRTEFAGLGGWSLTDRGRPENERRLAAELDQVGGASEVGEVYQQFLPLNTRLQRACTHWQLRPTDTDPLAANDHDDPAWDAAVHAELAAIDLALGPLARRLGDVLTRLRGYDARFANARQRAVAGDGGWVDRTDVDSCHRVWFELHEDLIATLGLSRTTA</sequence>
<dbReference type="EMBL" id="JBHSAY010000015">
    <property type="protein sequence ID" value="MFC4133857.1"/>
    <property type="molecule type" value="Genomic_DNA"/>
</dbReference>